<sequence>MSSEFGPGGISSDDTLSRRGSGSSESNTDDSQPDQIDLTSPEESAEETQGTSDSDEEEGIQQEGETLGDNIHGSPNVRTSVPVNLRLCELPDVHPSIHQPDVPEEVQPRSIGHTGSVQIRNRPSSVADYIDHLEARSKPEYTFADLCSRLVTNHCDRYLHVSYIRCGNRQEFEDIVRILDGNQLRHKSTPTKYREQTFFAAAYHQSPTGTAPHVHFLHSCLWYNYQCKCAITSALKEYRIPGGYVKHISTVSPEDLLRIALYHLAGGKRQLIVQMGTEQWRLVDQAGSLQMDGHPGDPFEGLVEACGLPVSSLRKRGRRTRTDGTAESFSPSVSVGGQGARDEGVSGRGDNIGAEATTTFADLFQPAPPPRKRQRVDTLQELVSLFKSVPHCPIESILYSADFVNDKRFEHLNLSGTIVDTAFRKYKLYINELNLESIWDLSVMPSFTPAYEAPSSKTLDTYYHDFNASVVMLIELLLFQFQHDIDDVSRFLLCIYNLLNKKLGKCNTVLIFGPASSGKNFFVDAITSSMLNLGKIENPSRLNNFAFMHAHNRRVLKWDEAALDPFFADQVLNLMQGKSFLAQVKFKAPCMIHKTPLFVMGNHNPFPNEPRFNQRYVGYRWQSCPLLEKHKDKQPYPLAAAMLVLWSARHTGIDYVKVLTQIKEIRHRMLFQ</sequence>
<evidence type="ECO:0000256" key="1">
    <source>
        <dbReference type="ARBA" id="ARBA00004147"/>
    </source>
</evidence>
<feature type="region of interest" description="Disordered" evidence="6">
    <location>
        <begin position="314"/>
        <end position="347"/>
    </location>
</feature>
<dbReference type="GO" id="GO:0042025">
    <property type="term" value="C:host cell nucleus"/>
    <property type="evidence" value="ECO:0007669"/>
    <property type="project" value="UniProtKB-SubCell"/>
</dbReference>
<accession>A0A8A4XC66</accession>
<keyword evidence="3" id="KW-0235">DNA replication</keyword>
<evidence type="ECO:0000256" key="2">
    <source>
        <dbReference type="ARBA" id="ARBA00022562"/>
    </source>
</evidence>
<name>A0A8A4XC66_9VIRU</name>
<proteinExistence type="predicted"/>
<protein>
    <submittedName>
        <fullName evidence="8">Non-structural protein 1</fullName>
    </submittedName>
</protein>
<evidence type="ECO:0000259" key="7">
    <source>
        <dbReference type="Pfam" id="PF01057"/>
    </source>
</evidence>
<evidence type="ECO:0000313" key="8">
    <source>
        <dbReference type="EMBL" id="QTE03821.1"/>
    </source>
</evidence>
<keyword evidence="5" id="KW-0067">ATP-binding</keyword>
<feature type="domain" description="Parvovirus non-structural protein 1 helicase" evidence="7">
    <location>
        <begin position="495"/>
        <end position="603"/>
    </location>
</feature>
<reference evidence="8" key="1">
    <citation type="submission" date="2020-09" db="EMBL/GenBank/DDBJ databases">
        <title>Parvovirus dark matter in the feces of wild birds.</title>
        <authorList>
            <person name="Dai Z."/>
            <person name="Yang S."/>
            <person name="Zhang W."/>
        </authorList>
    </citation>
    <scope>NUCLEOTIDE SEQUENCE</scope>
    <source>
        <strain evidence="8">Wag171par058</strain>
    </source>
</reference>
<evidence type="ECO:0000256" key="4">
    <source>
        <dbReference type="ARBA" id="ARBA00022741"/>
    </source>
</evidence>
<evidence type="ECO:0000256" key="5">
    <source>
        <dbReference type="ARBA" id="ARBA00022840"/>
    </source>
</evidence>
<keyword evidence="2" id="KW-1048">Host nucleus</keyword>
<dbReference type="Pfam" id="PF01057">
    <property type="entry name" value="Parvo_NS1"/>
    <property type="match status" value="1"/>
</dbReference>
<dbReference type="EMBL" id="MW046432">
    <property type="protein sequence ID" value="QTE03821.1"/>
    <property type="molecule type" value="Genomic_DNA"/>
</dbReference>
<evidence type="ECO:0000256" key="6">
    <source>
        <dbReference type="SAM" id="MobiDB-lite"/>
    </source>
</evidence>
<dbReference type="SUPFAM" id="SSF52540">
    <property type="entry name" value="P-loop containing nucleoside triphosphate hydrolases"/>
    <property type="match status" value="1"/>
</dbReference>
<keyword evidence="4" id="KW-0547">Nucleotide-binding</keyword>
<dbReference type="GO" id="GO:0005524">
    <property type="term" value="F:ATP binding"/>
    <property type="evidence" value="ECO:0007669"/>
    <property type="project" value="UniProtKB-KW"/>
</dbReference>
<dbReference type="GO" id="GO:0019079">
    <property type="term" value="P:viral genome replication"/>
    <property type="evidence" value="ECO:0007669"/>
    <property type="project" value="InterPro"/>
</dbReference>
<feature type="compositionally biased region" description="Polar residues" evidence="6">
    <location>
        <begin position="33"/>
        <end position="52"/>
    </location>
</feature>
<dbReference type="InterPro" id="IPR027417">
    <property type="entry name" value="P-loop_NTPase"/>
</dbReference>
<dbReference type="Gene3D" id="3.40.50.300">
    <property type="entry name" value="P-loop containing nucleotide triphosphate hydrolases"/>
    <property type="match status" value="1"/>
</dbReference>
<feature type="region of interest" description="Disordered" evidence="6">
    <location>
        <begin position="1"/>
        <end position="78"/>
    </location>
</feature>
<comment type="subcellular location">
    <subcellularLocation>
        <location evidence="1">Host nucleus</location>
    </subcellularLocation>
</comment>
<dbReference type="InterPro" id="IPR001257">
    <property type="entry name" value="Parvovirus_NS1_helicase"/>
</dbReference>
<evidence type="ECO:0000256" key="3">
    <source>
        <dbReference type="ARBA" id="ARBA00022705"/>
    </source>
</evidence>
<feature type="compositionally biased region" description="Polar residues" evidence="6">
    <location>
        <begin position="12"/>
        <end position="26"/>
    </location>
</feature>
<organism evidence="8">
    <name type="scientific">Motacilla cinerea parvoviridae sp</name>
    <dbReference type="NCBI Taxonomy" id="2794518"/>
    <lineage>
        <taxon>Viruses</taxon>
        <taxon>Monodnaviria</taxon>
        <taxon>Shotokuvirae</taxon>
        <taxon>Cossaviricota</taxon>
        <taxon>Quintoviricetes</taxon>
        <taxon>Piccovirales</taxon>
        <taxon>Parvoviridae</taxon>
    </lineage>
</organism>
<dbReference type="GO" id="GO:0006260">
    <property type="term" value="P:DNA replication"/>
    <property type="evidence" value="ECO:0007669"/>
    <property type="project" value="UniProtKB-KW"/>
</dbReference>